<organism evidence="5 6">
    <name type="scientific">Lawsonibacter faecis</name>
    <dbReference type="NCBI Taxonomy" id="2763052"/>
    <lineage>
        <taxon>Bacteria</taxon>
        <taxon>Bacillati</taxon>
        <taxon>Bacillota</taxon>
        <taxon>Clostridia</taxon>
        <taxon>Eubacteriales</taxon>
        <taxon>Oscillospiraceae</taxon>
        <taxon>Lawsonibacter</taxon>
    </lineage>
</organism>
<keyword evidence="3" id="KW-0732">Signal</keyword>
<dbReference type="RefSeq" id="WP_186919364.1">
    <property type="nucleotide sequence ID" value="NZ_JACOPQ010000008.1"/>
</dbReference>
<feature type="chain" id="PRO_5035300553" evidence="3">
    <location>
        <begin position="28"/>
        <end position="1265"/>
    </location>
</feature>
<dbReference type="Proteomes" id="UP000607645">
    <property type="component" value="Unassembled WGS sequence"/>
</dbReference>
<keyword evidence="1" id="KW-0677">Repeat</keyword>
<dbReference type="Pfam" id="PF00395">
    <property type="entry name" value="SLH"/>
    <property type="match status" value="1"/>
</dbReference>
<dbReference type="PROSITE" id="PS51272">
    <property type="entry name" value="SLH"/>
    <property type="match status" value="2"/>
</dbReference>
<dbReference type="AlphaFoldDB" id="A0A8J6JDM6"/>
<gene>
    <name evidence="5" type="ORF">H8S62_11100</name>
</gene>
<evidence type="ECO:0000256" key="2">
    <source>
        <dbReference type="SAM" id="MobiDB-lite"/>
    </source>
</evidence>
<dbReference type="Gene3D" id="2.160.20.110">
    <property type="match status" value="2"/>
</dbReference>
<name>A0A8J6JDM6_9FIRM</name>
<evidence type="ECO:0000256" key="1">
    <source>
        <dbReference type="ARBA" id="ARBA00022737"/>
    </source>
</evidence>
<evidence type="ECO:0000259" key="4">
    <source>
        <dbReference type="PROSITE" id="PS51272"/>
    </source>
</evidence>
<feature type="compositionally biased region" description="Low complexity" evidence="2">
    <location>
        <begin position="474"/>
        <end position="484"/>
    </location>
</feature>
<evidence type="ECO:0000313" key="6">
    <source>
        <dbReference type="Proteomes" id="UP000607645"/>
    </source>
</evidence>
<comment type="caution">
    <text evidence="5">The sequence shown here is derived from an EMBL/GenBank/DDBJ whole genome shotgun (WGS) entry which is preliminary data.</text>
</comment>
<dbReference type="InterPro" id="IPR001119">
    <property type="entry name" value="SLH_dom"/>
</dbReference>
<proteinExistence type="predicted"/>
<accession>A0A8J6JDM6</accession>
<dbReference type="EMBL" id="JACOPQ010000008">
    <property type="protein sequence ID" value="MBC5737551.1"/>
    <property type="molecule type" value="Genomic_DNA"/>
</dbReference>
<feature type="domain" description="SLH" evidence="4">
    <location>
        <begin position="26"/>
        <end position="92"/>
    </location>
</feature>
<protein>
    <submittedName>
        <fullName evidence="5">S-layer homology domain-containing protein</fullName>
    </submittedName>
</protein>
<feature type="signal peptide" evidence="3">
    <location>
        <begin position="1"/>
        <end position="27"/>
    </location>
</feature>
<sequence>MKKRLQKTLAIILTAALLLCCLPGAFAAEGFADMPDDWSTRALERAVENGLLRGSERDGALWLRPGDALTRAELAAVVNRAFGAEKAAELTGVADVAADAWYAADMGKAAAMGTFKVDAAMRPEARITRQEAFTVLARAFHLSAGDGKALDAFQDGAQVADWARASVSGLVEAGCVSGSGGLLSPTAEITRAEFAQMMDNMVKRYISAPGEVTDLGDGSVLVNTAGVTLKDTAVKGDLILGDGVGDGEVTLDGVTVEGRLLARGGGAHSIILTGSTKVGEVVLARRDGQLRLRVEKGAAVDAVLIPDGSDAVTVVGELGSLTLAAPGVTVNAVGADIGKAEITGEKAVLVVEKDSKVQTASVAESAEGAQVVVAGQVKSVTVEAPAAAAVAREGGKVDQVTLTEKAEGATVQADKGAAIQSVTSKADGAAIQGEGKIASAKVEGDNNSVNTVGTKVTVDKNAEGTKANDQTLKGGSTSTTTESGAKPSTGTGGGSYVPPSWDGTSVKEVTPVEGVYTVSSAEELAWVAAQVNSGTETFKDKTVRLGGDIDLNNQNWTPIGNGDHAFEGSFDGNGKTVENLSITSDAEYGHLALFGRAAGTAERHAVIKDVTVSGTVANEYVFDKDHDDNGRYTALVVAEGIFIDLSGVTARGAVSTSCRTAGGIAGMIRVEGSKGQNVGSIQDCMNFASVNGKDQVGGIAGYTRTNGTGYLTVERCGNEGSIAAEAYAGGITGLSGMTSFDRCYNKGAVAGAVAGGIVGTLNSGIDEKVFVANCYNLGAVDGLHSAAGGILGADATGGGLVQYCYSTGAVTTTNEREGKTTSAGIYGSTGGNLSTRFRNNYYLSGTADFGACSGYVLSGGSGAMLTGAADIAGQFEAKTAEELKSVGLAVALNNGDMTDAAAWRTVAESNPVLAWENVPGAELPVPQPWDGTSVDTSWYNDTDSAFSISTPEQLAGLARLVNGGNTFEGKTITLTAAINLGGHGWTPIGSGDIFSPSQAKPFSGVFDGGGYSIVGLSITREEYGETPAALFGYVRAAALKDLYVEGELSGKFLAAAGLVCYAEKVSLTGCGFGGSIANLTVPSDNDNLGSMAGGLICLAVDETTIERCWNQASVSGQSVAGIITACAVAEYNAAIHITDCYNAGALSGEIAGGIMASTDNANELVTTLKHCFNYGGITVGEDAASNFGAGMIAVPMDGVLCTGCYTRSGAITGNNKFGPESDLTMDEDLKVTEISSEQFIDLSNLSGFSAEIWELKTGADYPTLK</sequence>
<feature type="domain" description="SLH" evidence="4">
    <location>
        <begin position="150"/>
        <end position="212"/>
    </location>
</feature>
<keyword evidence="6" id="KW-1185">Reference proteome</keyword>
<evidence type="ECO:0000256" key="3">
    <source>
        <dbReference type="SAM" id="SignalP"/>
    </source>
</evidence>
<evidence type="ECO:0000313" key="5">
    <source>
        <dbReference type="EMBL" id="MBC5737551.1"/>
    </source>
</evidence>
<reference evidence="5" key="1">
    <citation type="submission" date="2020-08" db="EMBL/GenBank/DDBJ databases">
        <title>Genome public.</title>
        <authorList>
            <person name="Liu C."/>
            <person name="Sun Q."/>
        </authorList>
    </citation>
    <scope>NUCLEOTIDE SEQUENCE</scope>
    <source>
        <strain evidence="5">NSJ-52</strain>
    </source>
</reference>
<feature type="region of interest" description="Disordered" evidence="2">
    <location>
        <begin position="460"/>
        <end position="505"/>
    </location>
</feature>